<comment type="caution">
    <text evidence="1">The sequence shown here is derived from an EMBL/GenBank/DDBJ whole genome shotgun (WGS) entry which is preliminary data.</text>
</comment>
<gene>
    <name evidence="1" type="ORF">LVIROSA_LOCUS10661</name>
</gene>
<organism evidence="1 2">
    <name type="scientific">Lactuca virosa</name>
    <dbReference type="NCBI Taxonomy" id="75947"/>
    <lineage>
        <taxon>Eukaryota</taxon>
        <taxon>Viridiplantae</taxon>
        <taxon>Streptophyta</taxon>
        <taxon>Embryophyta</taxon>
        <taxon>Tracheophyta</taxon>
        <taxon>Spermatophyta</taxon>
        <taxon>Magnoliopsida</taxon>
        <taxon>eudicotyledons</taxon>
        <taxon>Gunneridae</taxon>
        <taxon>Pentapetalae</taxon>
        <taxon>asterids</taxon>
        <taxon>campanulids</taxon>
        <taxon>Asterales</taxon>
        <taxon>Asteraceae</taxon>
        <taxon>Cichorioideae</taxon>
        <taxon>Cichorieae</taxon>
        <taxon>Lactucinae</taxon>
        <taxon>Lactuca</taxon>
    </lineage>
</organism>
<dbReference type="EMBL" id="CAKMRJ010001112">
    <property type="protein sequence ID" value="CAH1423383.1"/>
    <property type="molecule type" value="Genomic_DNA"/>
</dbReference>
<proteinExistence type="predicted"/>
<reference evidence="1 2" key="1">
    <citation type="submission" date="2022-01" db="EMBL/GenBank/DDBJ databases">
        <authorList>
            <person name="Xiong W."/>
            <person name="Schranz E."/>
        </authorList>
    </citation>
    <scope>NUCLEOTIDE SEQUENCE [LARGE SCALE GENOMIC DNA]</scope>
</reference>
<sequence>MCFATGEESGRVGVRKDIAAGAFNPKAASSTSSHIGEIVNSIDSFFSCDYATVMKLGSLDTGGLRKLYAYDDNGAAGTNSVVKISGLDGGMK</sequence>
<evidence type="ECO:0000313" key="1">
    <source>
        <dbReference type="EMBL" id="CAH1423383.1"/>
    </source>
</evidence>
<protein>
    <submittedName>
        <fullName evidence="1">Uncharacterized protein</fullName>
    </submittedName>
</protein>
<keyword evidence="2" id="KW-1185">Reference proteome</keyword>
<name>A0AAU9M5U2_9ASTR</name>
<evidence type="ECO:0000313" key="2">
    <source>
        <dbReference type="Proteomes" id="UP001157418"/>
    </source>
</evidence>
<accession>A0AAU9M5U2</accession>
<dbReference type="AlphaFoldDB" id="A0AAU9M5U2"/>
<dbReference type="Proteomes" id="UP001157418">
    <property type="component" value="Unassembled WGS sequence"/>
</dbReference>